<dbReference type="InterPro" id="IPR010496">
    <property type="entry name" value="AL/BT2_dom"/>
</dbReference>
<dbReference type="EMBL" id="SJPU01000001">
    <property type="protein sequence ID" value="TWU19005.1"/>
    <property type="molecule type" value="Genomic_DNA"/>
</dbReference>
<dbReference type="GO" id="GO:0016787">
    <property type="term" value="F:hydrolase activity"/>
    <property type="evidence" value="ECO:0007669"/>
    <property type="project" value="InterPro"/>
</dbReference>
<accession>A0A5C6C4G8</accession>
<dbReference type="Gene3D" id="2.60.120.560">
    <property type="entry name" value="Exo-inulinase, domain 1"/>
    <property type="match status" value="2"/>
</dbReference>
<sequence length="437" mass="48068">MNCHLVSAGFAHRIAIVLLIVWGGCARKPDSAVPDSDRRADQGKDQASEVEAEVAEAPFAFEAEVYEASADDLLAARLPIAQTSEGWVRLFDGHTMFGWMLAGKANWRVEDGALTADRGESCLLSTTTKWADFELELEFQSEAETNSGVFLRSVLDPTDPKTDCFEINIAPPDNPFPSGSIVGRTKCDRYEGSAENWHTMNLVCDGDNLTVKIDETLMCENTDAGSPRTGHIGLQFRSGAVRFRNIRVRPVGLEDLLDADLSRWKRYDDMPGEFSVNDELELIVDGGNQQLESKDSYGDFTLLTDYKMDDPLSNSGLFFRAIPGDVMMGYECQVNNAIVDGNPLQPADCGPGGIFRRQDARIVVGEPGRWNSILLKADGTHMATWVNGIQVTDVIDDRPADENPRRGARIKPGTLIVQGHDETTHAAYRKIAVKPSP</sequence>
<dbReference type="RefSeq" id="WP_146405924.1">
    <property type="nucleotide sequence ID" value="NZ_SJPU01000001.1"/>
</dbReference>
<dbReference type="Pfam" id="PF06439">
    <property type="entry name" value="3keto-disac_hyd"/>
    <property type="match status" value="2"/>
</dbReference>
<evidence type="ECO:0000313" key="2">
    <source>
        <dbReference type="EMBL" id="TWU19005.1"/>
    </source>
</evidence>
<feature type="domain" description="3-keto-alpha-glucoside-1,2-lyase/3-keto-2-hydroxy-glucal hydratase" evidence="1">
    <location>
        <begin position="255"/>
        <end position="434"/>
    </location>
</feature>
<proteinExistence type="predicted"/>
<comment type="caution">
    <text evidence="2">The sequence shown here is derived from an EMBL/GenBank/DDBJ whole genome shotgun (WGS) entry which is preliminary data.</text>
</comment>
<evidence type="ECO:0000259" key="1">
    <source>
        <dbReference type="Pfam" id="PF06439"/>
    </source>
</evidence>
<evidence type="ECO:0000313" key="3">
    <source>
        <dbReference type="Proteomes" id="UP000319908"/>
    </source>
</evidence>
<organism evidence="2 3">
    <name type="scientific">Allorhodopirellula heiligendammensis</name>
    <dbReference type="NCBI Taxonomy" id="2714739"/>
    <lineage>
        <taxon>Bacteria</taxon>
        <taxon>Pseudomonadati</taxon>
        <taxon>Planctomycetota</taxon>
        <taxon>Planctomycetia</taxon>
        <taxon>Pirellulales</taxon>
        <taxon>Pirellulaceae</taxon>
        <taxon>Allorhodopirellula</taxon>
    </lineage>
</organism>
<keyword evidence="3" id="KW-1185">Reference proteome</keyword>
<gene>
    <name evidence="2" type="ORF">Poly21_11760</name>
</gene>
<reference evidence="2 3" key="1">
    <citation type="journal article" date="2020" name="Antonie Van Leeuwenhoek">
        <title>Rhodopirellula heiligendammensis sp. nov., Rhodopirellula pilleata sp. nov., and Rhodopirellula solitaria sp. nov. isolated from natural or artificial marine surfaces in Northern Germany and California, USA, and emended description of the genus Rhodopirellula.</title>
        <authorList>
            <person name="Kallscheuer N."/>
            <person name="Wiegand S."/>
            <person name="Jogler M."/>
            <person name="Boedeker C."/>
            <person name="Peeters S.H."/>
            <person name="Rast P."/>
            <person name="Heuer A."/>
            <person name="Jetten M.S.M."/>
            <person name="Rohde M."/>
            <person name="Jogler C."/>
        </authorList>
    </citation>
    <scope>NUCLEOTIDE SEQUENCE [LARGE SCALE GENOMIC DNA]</scope>
    <source>
        <strain evidence="2 3">Poly21</strain>
    </source>
</reference>
<dbReference type="Proteomes" id="UP000319908">
    <property type="component" value="Unassembled WGS sequence"/>
</dbReference>
<dbReference type="AlphaFoldDB" id="A0A5C6C4G8"/>
<dbReference type="OrthoDB" id="211384at2"/>
<protein>
    <recommendedName>
        <fullName evidence="1">3-keto-alpha-glucoside-1,2-lyase/3-keto-2-hydroxy-glucal hydratase domain-containing protein</fullName>
    </recommendedName>
</protein>
<name>A0A5C6C4G8_9BACT</name>
<feature type="domain" description="3-keto-alpha-glucoside-1,2-lyase/3-keto-2-hydroxy-glucal hydratase" evidence="1">
    <location>
        <begin position="86"/>
        <end position="249"/>
    </location>
</feature>